<accession>A0ACC2M149</accession>
<proteinExistence type="predicted"/>
<evidence type="ECO:0000313" key="1">
    <source>
        <dbReference type="EMBL" id="KAJ8639331.1"/>
    </source>
</evidence>
<gene>
    <name evidence="1" type="ORF">MRB53_016025</name>
</gene>
<evidence type="ECO:0000313" key="2">
    <source>
        <dbReference type="Proteomes" id="UP001234297"/>
    </source>
</evidence>
<dbReference type="Proteomes" id="UP001234297">
    <property type="component" value="Chromosome 5"/>
</dbReference>
<name>A0ACC2M149_PERAE</name>
<keyword evidence="2" id="KW-1185">Reference proteome</keyword>
<reference evidence="1 2" key="1">
    <citation type="journal article" date="2022" name="Hortic Res">
        <title>A haplotype resolved chromosomal level avocado genome allows analysis of novel avocado genes.</title>
        <authorList>
            <person name="Nath O."/>
            <person name="Fletcher S.J."/>
            <person name="Hayward A."/>
            <person name="Shaw L.M."/>
            <person name="Masouleh A.K."/>
            <person name="Furtado A."/>
            <person name="Henry R.J."/>
            <person name="Mitter N."/>
        </authorList>
    </citation>
    <scope>NUCLEOTIDE SEQUENCE [LARGE SCALE GENOMIC DNA]</scope>
    <source>
        <strain evidence="2">cv. Hass</strain>
    </source>
</reference>
<comment type="caution">
    <text evidence="1">The sequence shown here is derived from an EMBL/GenBank/DDBJ whole genome shotgun (WGS) entry which is preliminary data.</text>
</comment>
<sequence>MLYLFSSAETAYFVPVVSLSSPDPRFLERSGADLRKEQIRNASEELAALDKFKLVVNRGFFPPSDIFRFLLENQHEEVILFFLILYLEHFVGRLPSKTAFINFKHQ</sequence>
<organism evidence="1 2">
    <name type="scientific">Persea americana</name>
    <name type="common">Avocado</name>
    <dbReference type="NCBI Taxonomy" id="3435"/>
    <lineage>
        <taxon>Eukaryota</taxon>
        <taxon>Viridiplantae</taxon>
        <taxon>Streptophyta</taxon>
        <taxon>Embryophyta</taxon>
        <taxon>Tracheophyta</taxon>
        <taxon>Spermatophyta</taxon>
        <taxon>Magnoliopsida</taxon>
        <taxon>Magnoliidae</taxon>
        <taxon>Laurales</taxon>
        <taxon>Lauraceae</taxon>
        <taxon>Persea</taxon>
    </lineage>
</organism>
<protein>
    <submittedName>
        <fullName evidence="1">Uncharacterized protein</fullName>
    </submittedName>
</protein>
<dbReference type="EMBL" id="CM056813">
    <property type="protein sequence ID" value="KAJ8639331.1"/>
    <property type="molecule type" value="Genomic_DNA"/>
</dbReference>